<keyword evidence="3 7" id="KW-0805">Transcription regulation</keyword>
<accession>A0ABW3IQD8</accession>
<keyword evidence="2 7" id="KW-0678">Repressor</keyword>
<dbReference type="RefSeq" id="WP_386074468.1">
    <property type="nucleotide sequence ID" value="NZ_JBHTJT010000012.1"/>
</dbReference>
<keyword evidence="5 7" id="KW-0804">Transcription</keyword>
<gene>
    <name evidence="7 10" type="primary">betI</name>
    <name evidence="10" type="ORF">ACFQ2S_10800</name>
</gene>
<keyword evidence="4 7" id="KW-0238">DNA-binding</keyword>
<reference evidence="11" key="1">
    <citation type="journal article" date="2019" name="Int. J. Syst. Evol. Microbiol.">
        <title>The Global Catalogue of Microorganisms (GCM) 10K type strain sequencing project: providing services to taxonomists for standard genome sequencing and annotation.</title>
        <authorList>
            <consortium name="The Broad Institute Genomics Platform"/>
            <consortium name="The Broad Institute Genome Sequencing Center for Infectious Disease"/>
            <person name="Wu L."/>
            <person name="Ma J."/>
        </authorList>
    </citation>
    <scope>NUCLEOTIDE SEQUENCE [LARGE SCALE GENOMIC DNA]</scope>
    <source>
        <strain evidence="11">CCUG 60524</strain>
    </source>
</reference>
<evidence type="ECO:0000256" key="4">
    <source>
        <dbReference type="ARBA" id="ARBA00023125"/>
    </source>
</evidence>
<dbReference type="PRINTS" id="PR00455">
    <property type="entry name" value="HTHTETR"/>
</dbReference>
<dbReference type="PANTHER" id="PTHR30055">
    <property type="entry name" value="HTH-TYPE TRANSCRIPTIONAL REGULATOR RUTR"/>
    <property type="match status" value="1"/>
</dbReference>
<dbReference type="InterPro" id="IPR036271">
    <property type="entry name" value="Tet_transcr_reg_TetR-rel_C_sf"/>
</dbReference>
<dbReference type="SUPFAM" id="SSF46689">
    <property type="entry name" value="Homeodomain-like"/>
    <property type="match status" value="1"/>
</dbReference>
<organism evidence="10 11">
    <name type="scientific">Tropicimonas aquimaris</name>
    <dbReference type="NCBI Taxonomy" id="914152"/>
    <lineage>
        <taxon>Bacteria</taxon>
        <taxon>Pseudomonadati</taxon>
        <taxon>Pseudomonadota</taxon>
        <taxon>Alphaproteobacteria</taxon>
        <taxon>Rhodobacterales</taxon>
        <taxon>Roseobacteraceae</taxon>
        <taxon>Tropicimonas</taxon>
    </lineage>
</organism>
<dbReference type="PROSITE" id="PS50977">
    <property type="entry name" value="HTH_TETR_2"/>
    <property type="match status" value="1"/>
</dbReference>
<dbReference type="SUPFAM" id="SSF48498">
    <property type="entry name" value="Tetracyclin repressor-like, C-terminal domain"/>
    <property type="match status" value="1"/>
</dbReference>
<name>A0ABW3IQD8_9RHOB</name>
<evidence type="ECO:0000313" key="10">
    <source>
        <dbReference type="EMBL" id="MFD0980136.1"/>
    </source>
</evidence>
<evidence type="ECO:0000256" key="6">
    <source>
        <dbReference type="ARBA" id="ARBA00024936"/>
    </source>
</evidence>
<dbReference type="Gene3D" id="1.10.357.10">
    <property type="entry name" value="Tetracycline Repressor, domain 2"/>
    <property type="match status" value="1"/>
</dbReference>
<feature type="domain" description="HTH tetR-type" evidence="9">
    <location>
        <begin position="8"/>
        <end position="68"/>
    </location>
</feature>
<evidence type="ECO:0000256" key="3">
    <source>
        <dbReference type="ARBA" id="ARBA00023015"/>
    </source>
</evidence>
<evidence type="ECO:0000256" key="7">
    <source>
        <dbReference type="HAMAP-Rule" id="MF_00768"/>
    </source>
</evidence>
<evidence type="ECO:0000256" key="5">
    <source>
        <dbReference type="ARBA" id="ARBA00023163"/>
    </source>
</evidence>
<evidence type="ECO:0000256" key="2">
    <source>
        <dbReference type="ARBA" id="ARBA00022491"/>
    </source>
</evidence>
<dbReference type="Pfam" id="PF13977">
    <property type="entry name" value="TetR_C_6"/>
    <property type="match status" value="1"/>
</dbReference>
<dbReference type="InterPro" id="IPR050109">
    <property type="entry name" value="HTH-type_TetR-like_transc_reg"/>
</dbReference>
<dbReference type="InterPro" id="IPR039538">
    <property type="entry name" value="BetI_C"/>
</dbReference>
<comment type="function">
    <text evidence="7">Repressor involved in choline regulation of the bet genes.</text>
</comment>
<dbReference type="EMBL" id="JBHTJT010000012">
    <property type="protein sequence ID" value="MFD0980136.1"/>
    <property type="molecule type" value="Genomic_DNA"/>
</dbReference>
<protein>
    <recommendedName>
        <fullName evidence="7">HTH-type transcriptional regulator BetI</fullName>
    </recommendedName>
</protein>
<dbReference type="PANTHER" id="PTHR30055:SF228">
    <property type="entry name" value="TRANSCRIPTIONAL REGULATOR-RELATED"/>
    <property type="match status" value="1"/>
</dbReference>
<comment type="pathway">
    <text evidence="1 7">Amine and polyamine biosynthesis; betaine biosynthesis via choline pathway [regulation].</text>
</comment>
<dbReference type="NCBIfam" id="NF001978">
    <property type="entry name" value="PRK00767.1"/>
    <property type="match status" value="1"/>
</dbReference>
<comment type="caution">
    <text evidence="10">The sequence shown here is derived from an EMBL/GenBank/DDBJ whole genome shotgun (WGS) entry which is preliminary data.</text>
</comment>
<dbReference type="InterPro" id="IPR009057">
    <property type="entry name" value="Homeodomain-like_sf"/>
</dbReference>
<dbReference type="InterPro" id="IPR001647">
    <property type="entry name" value="HTH_TetR"/>
</dbReference>
<evidence type="ECO:0000313" key="11">
    <source>
        <dbReference type="Proteomes" id="UP001597108"/>
    </source>
</evidence>
<dbReference type="HAMAP" id="MF_00768">
    <property type="entry name" value="HTH_type_BetI"/>
    <property type="match status" value="1"/>
</dbReference>
<evidence type="ECO:0000259" key="9">
    <source>
        <dbReference type="PROSITE" id="PS50977"/>
    </source>
</evidence>
<evidence type="ECO:0000256" key="8">
    <source>
        <dbReference type="PROSITE-ProRule" id="PRU00335"/>
    </source>
</evidence>
<proteinExistence type="inferred from homology"/>
<dbReference type="Proteomes" id="UP001597108">
    <property type="component" value="Unassembled WGS sequence"/>
</dbReference>
<feature type="DNA-binding region" description="H-T-H motif" evidence="7 8">
    <location>
        <begin position="31"/>
        <end position="50"/>
    </location>
</feature>
<sequence>MPRIGMEPIRRAALVEAAIHEIGASGTLDVTVSQIAKRAGVSAALAHHYFGNKEQLFLGAMRHMLSLYGTQVREGLAVADGPRARLEAIVRAGFTAEKFQQETIAAWMNFYVLAQIAPGAQRLLSVYHRRLHSNLVHDLRPLVGDTAPKVAAHIAALIDGLYLRHALKTDLTTGTGATAEVLRALDTELAALGTSTPLPGTSPDI</sequence>
<dbReference type="Pfam" id="PF00440">
    <property type="entry name" value="TetR_N"/>
    <property type="match status" value="1"/>
</dbReference>
<dbReference type="NCBIfam" id="TIGR03384">
    <property type="entry name" value="betaine_BetI"/>
    <property type="match status" value="1"/>
</dbReference>
<comment type="function">
    <text evidence="6">Repressor involved in the biosynthesis of the osmoprotectant glycine betaine. It represses transcription of the choline transporter BetT and the genes of BetAB involved in the synthesis of glycine betaine.</text>
</comment>
<evidence type="ECO:0000256" key="1">
    <source>
        <dbReference type="ARBA" id="ARBA00004719"/>
    </source>
</evidence>
<keyword evidence="11" id="KW-1185">Reference proteome</keyword>
<dbReference type="InterPro" id="IPR017757">
    <property type="entry name" value="Tscrpt_rep_BetI"/>
</dbReference>